<protein>
    <submittedName>
        <fullName evidence="2">Uncharacterized protein</fullName>
    </submittedName>
</protein>
<sequence>MFCGGSFRSKILETNDEYRRVQVNERTVKIMRSSSLNAGDRPLRRVFVLPPKVPVDANKICFKSHLVNEDALLHDIYEFDRIHCQAQGRHFPGSYKTFSRNSNGFNEQDSSSSSAPERVGKQPEFLNTNPRIEEKETRKFTCYKCKGSKEKIIQSLINLEENCNNSIEKFIREIEIDRHLQVAALIDPGSAVCTIRESLVTSGQLISIDSSRKLFGFGQENPVNCQKKTLCGTHTKEDSEAQPLMVCFTKIILYQVSPE</sequence>
<reference evidence="2" key="2">
    <citation type="submission" date="2022-10" db="EMBL/GenBank/DDBJ databases">
        <authorList>
            <consortium name="ENA_rothamsted_submissions"/>
            <consortium name="culmorum"/>
            <person name="King R."/>
        </authorList>
    </citation>
    <scope>NUCLEOTIDE SEQUENCE</scope>
</reference>
<evidence type="ECO:0000313" key="2">
    <source>
        <dbReference type="EMBL" id="CAG9823638.1"/>
    </source>
</evidence>
<dbReference type="OrthoDB" id="6779969at2759"/>
<feature type="compositionally biased region" description="Polar residues" evidence="1">
    <location>
        <begin position="102"/>
        <end position="115"/>
    </location>
</feature>
<dbReference type="Proteomes" id="UP001153737">
    <property type="component" value="Chromosome 7"/>
</dbReference>
<organism evidence="2 3">
    <name type="scientific">Phaedon cochleariae</name>
    <name type="common">Mustard beetle</name>
    <dbReference type="NCBI Taxonomy" id="80249"/>
    <lineage>
        <taxon>Eukaryota</taxon>
        <taxon>Metazoa</taxon>
        <taxon>Ecdysozoa</taxon>
        <taxon>Arthropoda</taxon>
        <taxon>Hexapoda</taxon>
        <taxon>Insecta</taxon>
        <taxon>Pterygota</taxon>
        <taxon>Neoptera</taxon>
        <taxon>Endopterygota</taxon>
        <taxon>Coleoptera</taxon>
        <taxon>Polyphaga</taxon>
        <taxon>Cucujiformia</taxon>
        <taxon>Chrysomeloidea</taxon>
        <taxon>Chrysomelidae</taxon>
        <taxon>Chrysomelinae</taxon>
        <taxon>Chrysomelini</taxon>
        <taxon>Phaedon</taxon>
    </lineage>
</organism>
<accession>A0A9N9SIG7</accession>
<feature type="region of interest" description="Disordered" evidence="1">
    <location>
        <begin position="102"/>
        <end position="129"/>
    </location>
</feature>
<name>A0A9N9SIG7_PHACE</name>
<gene>
    <name evidence="2" type="ORF">PHAECO_LOCUS11411</name>
</gene>
<keyword evidence="3" id="KW-1185">Reference proteome</keyword>
<evidence type="ECO:0000313" key="3">
    <source>
        <dbReference type="Proteomes" id="UP001153737"/>
    </source>
</evidence>
<dbReference type="AlphaFoldDB" id="A0A9N9SIG7"/>
<dbReference type="EMBL" id="OU896713">
    <property type="protein sequence ID" value="CAG9823638.1"/>
    <property type="molecule type" value="Genomic_DNA"/>
</dbReference>
<reference evidence="2" key="1">
    <citation type="submission" date="2022-01" db="EMBL/GenBank/DDBJ databases">
        <authorList>
            <person name="King R."/>
        </authorList>
    </citation>
    <scope>NUCLEOTIDE SEQUENCE</scope>
</reference>
<evidence type="ECO:0000256" key="1">
    <source>
        <dbReference type="SAM" id="MobiDB-lite"/>
    </source>
</evidence>
<proteinExistence type="predicted"/>